<feature type="compositionally biased region" description="Basic and acidic residues" evidence="3">
    <location>
        <begin position="582"/>
        <end position="593"/>
    </location>
</feature>
<keyword evidence="6" id="KW-1185">Reference proteome</keyword>
<protein>
    <recommendedName>
        <fullName evidence="4">GDP/GTP exchange factor Sec2 N-terminal domain-containing protein</fullName>
    </recommendedName>
</protein>
<name>A0A9P6CIU9_9AGAR</name>
<feature type="compositionally biased region" description="Basic and acidic residues" evidence="3">
    <location>
        <begin position="1"/>
        <end position="26"/>
    </location>
</feature>
<feature type="region of interest" description="Disordered" evidence="3">
    <location>
        <begin position="516"/>
        <end position="772"/>
    </location>
</feature>
<dbReference type="AlphaFoldDB" id="A0A9P6CIU9"/>
<dbReference type="InterPro" id="IPR009449">
    <property type="entry name" value="Sec2_N"/>
</dbReference>
<dbReference type="Proteomes" id="UP000807353">
    <property type="component" value="Unassembled WGS sequence"/>
</dbReference>
<dbReference type="Pfam" id="PF06428">
    <property type="entry name" value="Sec2p"/>
    <property type="match status" value="1"/>
</dbReference>
<feature type="compositionally biased region" description="Basic and acidic residues" evidence="3">
    <location>
        <begin position="642"/>
        <end position="657"/>
    </location>
</feature>
<evidence type="ECO:0000313" key="5">
    <source>
        <dbReference type="EMBL" id="KAF9467782.1"/>
    </source>
</evidence>
<feature type="compositionally biased region" description="Low complexity" evidence="3">
    <location>
        <begin position="709"/>
        <end position="747"/>
    </location>
</feature>
<dbReference type="GO" id="GO:0070319">
    <property type="term" value="C:Golgi to plasma membrane transport vesicle"/>
    <property type="evidence" value="ECO:0007669"/>
    <property type="project" value="TreeGrafter"/>
</dbReference>
<dbReference type="CDD" id="cd21044">
    <property type="entry name" value="Rab11BD_RAB3IP_like"/>
    <property type="match status" value="1"/>
</dbReference>
<feature type="coiled-coil region" evidence="2">
    <location>
        <begin position="139"/>
        <end position="223"/>
    </location>
</feature>
<feature type="compositionally biased region" description="Polar residues" evidence="3">
    <location>
        <begin position="568"/>
        <end position="578"/>
    </location>
</feature>
<keyword evidence="1 2" id="KW-0175">Coiled coil</keyword>
<evidence type="ECO:0000256" key="1">
    <source>
        <dbReference type="ARBA" id="ARBA00023054"/>
    </source>
</evidence>
<evidence type="ECO:0000259" key="4">
    <source>
        <dbReference type="Pfam" id="PF06428"/>
    </source>
</evidence>
<comment type="caution">
    <text evidence="5">The sequence shown here is derived from an EMBL/GenBank/DDBJ whole genome shotgun (WGS) entry which is preliminary data.</text>
</comment>
<evidence type="ECO:0000256" key="2">
    <source>
        <dbReference type="SAM" id="Coils"/>
    </source>
</evidence>
<dbReference type="InterPro" id="IPR040351">
    <property type="entry name" value="RAB3IL/RAB3IP/Sec2"/>
</dbReference>
<evidence type="ECO:0000313" key="6">
    <source>
        <dbReference type="Proteomes" id="UP000807353"/>
    </source>
</evidence>
<dbReference type="GO" id="GO:0006887">
    <property type="term" value="P:exocytosis"/>
    <property type="evidence" value="ECO:0007669"/>
    <property type="project" value="TreeGrafter"/>
</dbReference>
<feature type="domain" description="GDP/GTP exchange factor Sec2 N-terminal" evidence="4">
    <location>
        <begin position="76"/>
        <end position="207"/>
    </location>
</feature>
<dbReference type="EMBL" id="MU150235">
    <property type="protein sequence ID" value="KAF9467782.1"/>
    <property type="molecule type" value="Genomic_DNA"/>
</dbReference>
<dbReference type="PANTHER" id="PTHR14430:SF0">
    <property type="entry name" value="SEC2P DOMAIN-CONTAINING PROTEIN"/>
    <property type="match status" value="1"/>
</dbReference>
<evidence type="ECO:0000256" key="3">
    <source>
        <dbReference type="SAM" id="MobiDB-lite"/>
    </source>
</evidence>
<feature type="region of interest" description="Disordered" evidence="3">
    <location>
        <begin position="1"/>
        <end position="40"/>
    </location>
</feature>
<feature type="compositionally biased region" description="Basic and acidic residues" evidence="3">
    <location>
        <begin position="870"/>
        <end position="898"/>
    </location>
</feature>
<dbReference type="PANTHER" id="PTHR14430">
    <property type="entry name" value="RABIN3-RELATED"/>
    <property type="match status" value="1"/>
</dbReference>
<reference evidence="5" key="1">
    <citation type="submission" date="2020-11" db="EMBL/GenBank/DDBJ databases">
        <authorList>
            <consortium name="DOE Joint Genome Institute"/>
            <person name="Ahrendt S."/>
            <person name="Riley R."/>
            <person name="Andreopoulos W."/>
            <person name="Labutti K."/>
            <person name="Pangilinan J."/>
            <person name="Ruiz-Duenas F.J."/>
            <person name="Barrasa J.M."/>
            <person name="Sanchez-Garcia M."/>
            <person name="Camarero S."/>
            <person name="Miyauchi S."/>
            <person name="Serrano A."/>
            <person name="Linde D."/>
            <person name="Babiker R."/>
            <person name="Drula E."/>
            <person name="Ayuso-Fernandez I."/>
            <person name="Pacheco R."/>
            <person name="Padilla G."/>
            <person name="Ferreira P."/>
            <person name="Barriuso J."/>
            <person name="Kellner H."/>
            <person name="Castanera R."/>
            <person name="Alfaro M."/>
            <person name="Ramirez L."/>
            <person name="Pisabarro A.G."/>
            <person name="Kuo A."/>
            <person name="Tritt A."/>
            <person name="Lipzen A."/>
            <person name="He G."/>
            <person name="Yan M."/>
            <person name="Ng V."/>
            <person name="Cullen D."/>
            <person name="Martin F."/>
            <person name="Rosso M.-N."/>
            <person name="Henrissat B."/>
            <person name="Hibbett D."/>
            <person name="Martinez A.T."/>
            <person name="Grigoriev I.V."/>
        </authorList>
    </citation>
    <scope>NUCLEOTIDE SEQUENCE</scope>
    <source>
        <strain evidence="5">CBS 247.69</strain>
    </source>
</reference>
<sequence>MEDTPKEDPRENGDPIIKVEDEKPAESLKVNGRGRTGSDPDAQEMVIASLRSQIQDLFSQVTQLNGKLVKSYDRVSDLEDELHVASSNLRSSSLKISQLELERTQHLSALNTGLLVEKTHVTAELTRLMEKATEEAAQRGQAENARADIEKDLDDLSATLFGQANSMVAEARYAQHLSNRKVEEAERALKGAEEAVGIMQQQMQALQADKEYAEKEAEKMQVVMGKGKWAERQDDSNSVTRSIRLLSTHVPYQEFLMFVAHLRSIHPSAPHPPAITTLLPLPFLARLLNEDSEPTVRLDLAPSLNWLSRRSVLSAIHNGQLTIEPISSATLLLESTSTNIPGLNSSNNNISCALCGIPIFSTPDTNTRSHASSMIHINSNSVSWSTSLFKKSGQSTNYSMSTNTSQPPSPPRSINQGTSLYPPQVYIFRLTTTTNMTSIPISTLPKTTPSGASSSTVPHHPENTSSPLYGSPNPQSTTIYPLCPNTWCLARLRTTCSLWAFVRTGIVERVWEEEVPNVPPPSITTTSNGEKPPIPPRRRGLWGMASALGERAASWSEGDKDKAKKTQHTVSASASASLTPEPVKHKDTKEKIPKNLPPPPPNHPIVAAAHAPVRHSVPPPLPKRSEVRRQPSPTKLTAESDPIERSETPPATEDKEIPAPLQSPITAQPPPPSRSPHRTNTPSNVPLPESRPQTPVPVPGGAIPPPLPRRAAARATRPGGSRPATPALTTEATETPSPTKTTSPEGTMNKAEGATQAEPVIGPVGENEKPPNVDVVPDAVIVPESSAVPSDIAALNQLSNIADVVAVLPSPAAQNVLVDTEAEGHDGGTEATDAQDKKLAKVEANGVVDKEAPIEDTAFHRNEAILPQTEDSKEEQSTVDPKGDSDKETSSDDAKQESENAMQQVVDRNLKEQKVTQAKEPKSDEDKDMYIGDTTWEEKTWKELIRLREEMFWARVGAMRP</sequence>
<feature type="region of interest" description="Disordered" evidence="3">
    <location>
        <begin position="440"/>
        <end position="472"/>
    </location>
</feature>
<dbReference type="Gene3D" id="6.10.140.910">
    <property type="match status" value="1"/>
</dbReference>
<feature type="region of interest" description="Disordered" evidence="3">
    <location>
        <begin position="395"/>
        <end position="417"/>
    </location>
</feature>
<feature type="region of interest" description="Disordered" evidence="3">
    <location>
        <begin position="818"/>
        <end position="931"/>
    </location>
</feature>
<organism evidence="5 6">
    <name type="scientific">Collybia nuda</name>
    <dbReference type="NCBI Taxonomy" id="64659"/>
    <lineage>
        <taxon>Eukaryota</taxon>
        <taxon>Fungi</taxon>
        <taxon>Dikarya</taxon>
        <taxon>Basidiomycota</taxon>
        <taxon>Agaricomycotina</taxon>
        <taxon>Agaricomycetes</taxon>
        <taxon>Agaricomycetidae</taxon>
        <taxon>Agaricales</taxon>
        <taxon>Tricholomatineae</taxon>
        <taxon>Clitocybaceae</taxon>
        <taxon>Collybia</taxon>
    </lineage>
</organism>
<feature type="compositionally biased region" description="Pro residues" evidence="3">
    <location>
        <begin position="694"/>
        <end position="708"/>
    </location>
</feature>
<dbReference type="GO" id="GO:0051286">
    <property type="term" value="C:cell tip"/>
    <property type="evidence" value="ECO:0007669"/>
    <property type="project" value="TreeGrafter"/>
</dbReference>
<dbReference type="OrthoDB" id="1748564at2759"/>
<feature type="compositionally biased region" description="Basic and acidic residues" evidence="3">
    <location>
        <begin position="822"/>
        <end position="841"/>
    </location>
</feature>
<feature type="compositionally biased region" description="Basic and acidic residues" evidence="3">
    <location>
        <begin position="908"/>
        <end position="931"/>
    </location>
</feature>
<proteinExistence type="predicted"/>
<feature type="compositionally biased region" description="Basic and acidic residues" evidence="3">
    <location>
        <begin position="848"/>
        <end position="863"/>
    </location>
</feature>
<dbReference type="GO" id="GO:0005085">
    <property type="term" value="F:guanyl-nucleotide exchange factor activity"/>
    <property type="evidence" value="ECO:0007669"/>
    <property type="project" value="InterPro"/>
</dbReference>
<gene>
    <name evidence="5" type="ORF">BDZ94DRAFT_1304979</name>
</gene>
<dbReference type="SUPFAM" id="SSF144284">
    <property type="entry name" value="Sec2 N-terminal region"/>
    <property type="match status" value="1"/>
</dbReference>
<accession>A0A9P6CIU9</accession>